<reference evidence="1" key="1">
    <citation type="journal article" date="2019" name="bioRxiv">
        <title>The Genome of the Zebra Mussel, Dreissena polymorpha: A Resource for Invasive Species Research.</title>
        <authorList>
            <person name="McCartney M.A."/>
            <person name="Auch B."/>
            <person name="Kono T."/>
            <person name="Mallez S."/>
            <person name="Zhang Y."/>
            <person name="Obille A."/>
            <person name="Becker A."/>
            <person name="Abrahante J.E."/>
            <person name="Garbe J."/>
            <person name="Badalamenti J.P."/>
            <person name="Herman A."/>
            <person name="Mangelson H."/>
            <person name="Liachko I."/>
            <person name="Sullivan S."/>
            <person name="Sone E.D."/>
            <person name="Koren S."/>
            <person name="Silverstein K.A.T."/>
            <person name="Beckman K.B."/>
            <person name="Gohl D.M."/>
        </authorList>
    </citation>
    <scope>NUCLEOTIDE SEQUENCE</scope>
    <source>
        <strain evidence="1">Duluth1</strain>
        <tissue evidence="1">Whole animal</tissue>
    </source>
</reference>
<name>A0A9D4S815_DREPO</name>
<protein>
    <submittedName>
        <fullName evidence="1">Uncharacterized protein</fullName>
    </submittedName>
</protein>
<comment type="caution">
    <text evidence="1">The sequence shown here is derived from an EMBL/GenBank/DDBJ whole genome shotgun (WGS) entry which is preliminary data.</text>
</comment>
<evidence type="ECO:0000313" key="2">
    <source>
        <dbReference type="Proteomes" id="UP000828390"/>
    </source>
</evidence>
<gene>
    <name evidence="1" type="ORF">DPMN_018060</name>
</gene>
<keyword evidence="2" id="KW-1185">Reference proteome</keyword>
<dbReference type="AlphaFoldDB" id="A0A9D4S815"/>
<proteinExistence type="predicted"/>
<dbReference type="EMBL" id="JAIWYP010000001">
    <property type="protein sequence ID" value="KAH3893908.1"/>
    <property type="molecule type" value="Genomic_DNA"/>
</dbReference>
<dbReference type="Proteomes" id="UP000828390">
    <property type="component" value="Unassembled WGS sequence"/>
</dbReference>
<organism evidence="1 2">
    <name type="scientific">Dreissena polymorpha</name>
    <name type="common">Zebra mussel</name>
    <name type="synonym">Mytilus polymorpha</name>
    <dbReference type="NCBI Taxonomy" id="45954"/>
    <lineage>
        <taxon>Eukaryota</taxon>
        <taxon>Metazoa</taxon>
        <taxon>Spiralia</taxon>
        <taxon>Lophotrochozoa</taxon>
        <taxon>Mollusca</taxon>
        <taxon>Bivalvia</taxon>
        <taxon>Autobranchia</taxon>
        <taxon>Heteroconchia</taxon>
        <taxon>Euheterodonta</taxon>
        <taxon>Imparidentia</taxon>
        <taxon>Neoheterodontei</taxon>
        <taxon>Myida</taxon>
        <taxon>Dreissenoidea</taxon>
        <taxon>Dreissenidae</taxon>
        <taxon>Dreissena</taxon>
    </lineage>
</organism>
<sequence>MSRPMSAYITMNGQTMGEVTTWEQPCPSLVSKRSELSNVTRAMTRLIRLWTSSPFSFETPT</sequence>
<accession>A0A9D4S815</accession>
<reference evidence="1" key="2">
    <citation type="submission" date="2020-11" db="EMBL/GenBank/DDBJ databases">
        <authorList>
            <person name="McCartney M.A."/>
            <person name="Auch B."/>
            <person name="Kono T."/>
            <person name="Mallez S."/>
            <person name="Becker A."/>
            <person name="Gohl D.M."/>
            <person name="Silverstein K.A.T."/>
            <person name="Koren S."/>
            <person name="Bechman K.B."/>
            <person name="Herman A."/>
            <person name="Abrahante J.E."/>
            <person name="Garbe J."/>
        </authorList>
    </citation>
    <scope>NUCLEOTIDE SEQUENCE</scope>
    <source>
        <strain evidence="1">Duluth1</strain>
        <tissue evidence="1">Whole animal</tissue>
    </source>
</reference>
<evidence type="ECO:0000313" key="1">
    <source>
        <dbReference type="EMBL" id="KAH3893908.1"/>
    </source>
</evidence>